<dbReference type="AlphaFoldDB" id="A0A1X2H2G3"/>
<evidence type="ECO:0000313" key="8">
    <source>
        <dbReference type="EMBL" id="ORY91221.1"/>
    </source>
</evidence>
<evidence type="ECO:0000256" key="6">
    <source>
        <dbReference type="RuleBase" id="RU366062"/>
    </source>
</evidence>
<dbReference type="SUPFAM" id="SSF51905">
    <property type="entry name" value="FAD/NAD(P)-binding domain"/>
    <property type="match status" value="1"/>
</dbReference>
<keyword evidence="6" id="KW-0732">Signal</keyword>
<evidence type="ECO:0000256" key="5">
    <source>
        <dbReference type="ARBA" id="ARBA00050832"/>
    </source>
</evidence>
<dbReference type="PANTHER" id="PTHR43400:SF7">
    <property type="entry name" value="FAD-DEPENDENT OXIDOREDUCTASE 2 FAD BINDING DOMAIN-CONTAINING PROTEIN"/>
    <property type="match status" value="1"/>
</dbReference>
<sequence>MHFWLFLFVFLVRLPILMQNKCVVVIGGGLAGLSAAIEAATTSTATRVLLLEKEKQVGGNSAKATSGINGVQRDQMEAFEQDTLQSGGGRSDMKLVHKLVEESNDALAWLKAQDATLDLSSVSQCGGHSQPRTHRCPAKNGKPVPVGWRLIHALKQRAQGLSNIEIQTETPVQHLAPHEGSGWRINRAIDASALILATGGFGGDPHSELFRRYAPSGVATTNGPWADGAGVQLGVTLGAAARDLDQVQIHPTGFVDPADPDASTKFLAPEALRAVGAILLNAHGRRFANELARRDVLARAIQEQQGAVYLVMTDAMAEEFGKPTLGFYAAKHLFQQTDSLDHLSQQLHVTSDALLEEFSRYDSQHEKDDFGKTVFSPHPFIRGDGPSIYWVAQIIPCVHYTMGGLAMDTSAHVLNHDLQPIPGLFAAGEVTGGLHGRNRLAGNSLLECVVYGRTAGRNAVLYANDHISS</sequence>
<organism evidence="8 9">
    <name type="scientific">Syncephalastrum racemosum</name>
    <name type="common">Filamentous fungus</name>
    <dbReference type="NCBI Taxonomy" id="13706"/>
    <lineage>
        <taxon>Eukaryota</taxon>
        <taxon>Fungi</taxon>
        <taxon>Fungi incertae sedis</taxon>
        <taxon>Mucoromycota</taxon>
        <taxon>Mucoromycotina</taxon>
        <taxon>Mucoromycetes</taxon>
        <taxon>Mucorales</taxon>
        <taxon>Syncephalastraceae</taxon>
        <taxon>Syncephalastrum</taxon>
    </lineage>
</organism>
<comment type="catalytic activity">
    <reaction evidence="5 6">
        <text>succinate + NAD(+) = fumarate + NADH + H(+)</text>
        <dbReference type="Rhea" id="RHEA:18281"/>
        <dbReference type="ChEBI" id="CHEBI:15378"/>
        <dbReference type="ChEBI" id="CHEBI:29806"/>
        <dbReference type="ChEBI" id="CHEBI:30031"/>
        <dbReference type="ChEBI" id="CHEBI:57540"/>
        <dbReference type="ChEBI" id="CHEBI:57945"/>
        <dbReference type="EC" id="1.3.1.6"/>
    </reaction>
</comment>
<keyword evidence="9" id="KW-1185">Reference proteome</keyword>
<name>A0A1X2H2G3_SYNRA</name>
<dbReference type="InterPro" id="IPR027477">
    <property type="entry name" value="Succ_DH/fumarate_Rdtase_cat_sf"/>
</dbReference>
<dbReference type="InterPro" id="IPR050315">
    <property type="entry name" value="FAD-oxidoreductase_2"/>
</dbReference>
<feature type="signal peptide" evidence="6">
    <location>
        <begin position="1"/>
        <end position="19"/>
    </location>
</feature>
<accession>A0A1X2H2G3</accession>
<feature type="chain" id="PRO_5022251050" description="Fumarate reductase" evidence="6">
    <location>
        <begin position="20"/>
        <end position="469"/>
    </location>
</feature>
<dbReference type="GO" id="GO:0016156">
    <property type="term" value="F:fumarate reductase (NADH) activity"/>
    <property type="evidence" value="ECO:0007669"/>
    <property type="project" value="UniProtKB-EC"/>
</dbReference>
<keyword evidence="4 6" id="KW-0560">Oxidoreductase</keyword>
<dbReference type="PANTHER" id="PTHR43400">
    <property type="entry name" value="FUMARATE REDUCTASE"/>
    <property type="match status" value="1"/>
</dbReference>
<dbReference type="GO" id="GO:0010181">
    <property type="term" value="F:FMN binding"/>
    <property type="evidence" value="ECO:0007669"/>
    <property type="project" value="InterPro"/>
</dbReference>
<dbReference type="InParanoid" id="A0A1X2H2G3"/>
<dbReference type="NCBIfam" id="TIGR01813">
    <property type="entry name" value="flavo_cyto_c"/>
    <property type="match status" value="1"/>
</dbReference>
<dbReference type="STRING" id="13706.A0A1X2H2G3"/>
<dbReference type="EMBL" id="MCGN01000011">
    <property type="protein sequence ID" value="ORY91221.1"/>
    <property type="molecule type" value="Genomic_DNA"/>
</dbReference>
<dbReference type="Gene3D" id="3.50.50.60">
    <property type="entry name" value="FAD/NAD(P)-binding domain"/>
    <property type="match status" value="1"/>
</dbReference>
<reference evidence="8 9" key="1">
    <citation type="submission" date="2016-07" db="EMBL/GenBank/DDBJ databases">
        <title>Pervasive Adenine N6-methylation of Active Genes in Fungi.</title>
        <authorList>
            <consortium name="DOE Joint Genome Institute"/>
            <person name="Mondo S.J."/>
            <person name="Dannebaum R.O."/>
            <person name="Kuo R.C."/>
            <person name="Labutti K."/>
            <person name="Haridas S."/>
            <person name="Kuo A."/>
            <person name="Salamov A."/>
            <person name="Ahrendt S.R."/>
            <person name="Lipzen A."/>
            <person name="Sullivan W."/>
            <person name="Andreopoulos W.B."/>
            <person name="Clum A."/>
            <person name="Lindquist E."/>
            <person name="Daum C."/>
            <person name="Ramamoorthy G.K."/>
            <person name="Gryganskyi A."/>
            <person name="Culley D."/>
            <person name="Magnuson J.K."/>
            <person name="James T.Y."/>
            <person name="O'Malley M.A."/>
            <person name="Stajich J.E."/>
            <person name="Spatafora J.W."/>
            <person name="Visel A."/>
            <person name="Grigoriev I.V."/>
        </authorList>
    </citation>
    <scope>NUCLEOTIDE SEQUENCE [LARGE SCALE GENOMIC DNA]</scope>
    <source>
        <strain evidence="8 9">NRRL 2496</strain>
    </source>
</reference>
<comment type="similarity">
    <text evidence="1 6">Belongs to the FAD-dependent oxidoreductase 2 family. FRD/SDH subfamily.</text>
</comment>
<dbReference type="Gene3D" id="3.90.700.10">
    <property type="entry name" value="Succinate dehydrogenase/fumarate reductase flavoprotein, catalytic domain"/>
    <property type="match status" value="1"/>
</dbReference>
<protein>
    <recommendedName>
        <fullName evidence="6">Fumarate reductase</fullName>
        <ecNumber evidence="6">1.3.1.6</ecNumber>
    </recommendedName>
</protein>
<evidence type="ECO:0000256" key="4">
    <source>
        <dbReference type="ARBA" id="ARBA00023002"/>
    </source>
</evidence>
<evidence type="ECO:0000313" key="9">
    <source>
        <dbReference type="Proteomes" id="UP000242180"/>
    </source>
</evidence>
<dbReference type="EC" id="1.3.1.6" evidence="6"/>
<comment type="cofactor">
    <cofactor evidence="6">
        <name>FAD</name>
        <dbReference type="ChEBI" id="CHEBI:57692"/>
    </cofactor>
    <text evidence="6">Binds 1 FAD per monomer.</text>
</comment>
<dbReference type="InterPro" id="IPR010960">
    <property type="entry name" value="Flavocytochrome_c"/>
</dbReference>
<dbReference type="InterPro" id="IPR003953">
    <property type="entry name" value="FAD-dep_OxRdtase_2_FAD-bd"/>
</dbReference>
<keyword evidence="2 6" id="KW-0285">Flavoprotein</keyword>
<dbReference type="OrthoDB" id="10252157at2759"/>
<evidence type="ECO:0000256" key="1">
    <source>
        <dbReference type="ARBA" id="ARBA00008040"/>
    </source>
</evidence>
<dbReference type="FunFam" id="3.90.700.10:FF:000007">
    <property type="entry name" value="NADH-dependent fumarate reductase"/>
    <property type="match status" value="1"/>
</dbReference>
<proteinExistence type="inferred from homology"/>
<dbReference type="Proteomes" id="UP000242180">
    <property type="component" value="Unassembled WGS sequence"/>
</dbReference>
<comment type="caution">
    <text evidence="8">The sequence shown here is derived from an EMBL/GenBank/DDBJ whole genome shotgun (WGS) entry which is preliminary data.</text>
</comment>
<evidence type="ECO:0000256" key="3">
    <source>
        <dbReference type="ARBA" id="ARBA00022827"/>
    </source>
</evidence>
<dbReference type="SUPFAM" id="SSF56425">
    <property type="entry name" value="Succinate dehydrogenase/fumarate reductase flavoprotein, catalytic domain"/>
    <property type="match status" value="1"/>
</dbReference>
<dbReference type="Pfam" id="PF00890">
    <property type="entry name" value="FAD_binding_2"/>
    <property type="match status" value="1"/>
</dbReference>
<dbReference type="OMA" id="GEHEAMD"/>
<comment type="function">
    <text evidence="6">Irreversibly catalyzes the reduction of fumarate to succinate.</text>
</comment>
<keyword evidence="3 6" id="KW-0274">FAD</keyword>
<dbReference type="PRINTS" id="PR00368">
    <property type="entry name" value="FADPNR"/>
</dbReference>
<evidence type="ECO:0000259" key="7">
    <source>
        <dbReference type="Pfam" id="PF00890"/>
    </source>
</evidence>
<evidence type="ECO:0000256" key="2">
    <source>
        <dbReference type="ARBA" id="ARBA00022630"/>
    </source>
</evidence>
<feature type="domain" description="FAD-dependent oxidoreductase 2 FAD-binding" evidence="7">
    <location>
        <begin position="23"/>
        <end position="445"/>
    </location>
</feature>
<dbReference type="InterPro" id="IPR036188">
    <property type="entry name" value="FAD/NAD-bd_sf"/>
</dbReference>
<gene>
    <name evidence="8" type="ORF">BCR43DRAFT_498721</name>
</gene>